<reference evidence="2" key="1">
    <citation type="submission" date="2013-04" db="EMBL/GenBank/DDBJ databases">
        <title>The Genome Sequence of Fonticula alba ATCC 38817.</title>
        <authorList>
            <consortium name="The Broad Institute Genomics Platform"/>
            <person name="Russ C."/>
            <person name="Cuomo C."/>
            <person name="Burger G."/>
            <person name="Gray M.W."/>
            <person name="Holland P.W.H."/>
            <person name="King N."/>
            <person name="Lang F.B.F."/>
            <person name="Roger A.J."/>
            <person name="Ruiz-Trillo I."/>
            <person name="Brown M."/>
            <person name="Walker B."/>
            <person name="Young S."/>
            <person name="Zeng Q."/>
            <person name="Gargeya S."/>
            <person name="Fitzgerald M."/>
            <person name="Haas B."/>
            <person name="Abouelleil A."/>
            <person name="Allen A.W."/>
            <person name="Alvarado L."/>
            <person name="Arachchi H.M."/>
            <person name="Berlin A.M."/>
            <person name="Chapman S.B."/>
            <person name="Gainer-Dewar J."/>
            <person name="Goldberg J."/>
            <person name="Griggs A."/>
            <person name="Gujja S."/>
            <person name="Hansen M."/>
            <person name="Howarth C."/>
            <person name="Imamovic A."/>
            <person name="Ireland A."/>
            <person name="Larimer J."/>
            <person name="McCowan C."/>
            <person name="Murphy C."/>
            <person name="Pearson M."/>
            <person name="Poon T.W."/>
            <person name="Priest M."/>
            <person name="Roberts A."/>
            <person name="Saif S."/>
            <person name="Shea T."/>
            <person name="Sisk P."/>
            <person name="Sykes S."/>
            <person name="Wortman J."/>
            <person name="Nusbaum C."/>
            <person name="Birren B."/>
        </authorList>
    </citation>
    <scope>NUCLEOTIDE SEQUENCE [LARGE SCALE GENOMIC DNA]</scope>
    <source>
        <strain evidence="2">ATCC 38817</strain>
    </source>
</reference>
<dbReference type="EMBL" id="KB932201">
    <property type="protein sequence ID" value="KCV73315.1"/>
    <property type="molecule type" value="Genomic_DNA"/>
</dbReference>
<organism evidence="2">
    <name type="scientific">Fonticula alba</name>
    <name type="common">Slime mold</name>
    <dbReference type="NCBI Taxonomy" id="691883"/>
    <lineage>
        <taxon>Eukaryota</taxon>
        <taxon>Rotosphaerida</taxon>
        <taxon>Fonticulaceae</taxon>
        <taxon>Fonticula</taxon>
    </lineage>
</organism>
<dbReference type="GeneID" id="20525581"/>
<accession>A0A058ZFZ5</accession>
<dbReference type="CDD" id="cd06587">
    <property type="entry name" value="VOC"/>
    <property type="match status" value="1"/>
</dbReference>
<gene>
    <name evidence="2" type="ORF">H696_00856</name>
</gene>
<dbReference type="PROSITE" id="PS51819">
    <property type="entry name" value="VOC"/>
    <property type="match status" value="1"/>
</dbReference>
<name>A0A058ZFZ5_FONAL</name>
<feature type="domain" description="VOC" evidence="1">
    <location>
        <begin position="9"/>
        <end position="129"/>
    </location>
</feature>
<proteinExistence type="predicted"/>
<evidence type="ECO:0000313" key="2">
    <source>
        <dbReference type="EMBL" id="KCV73315.1"/>
    </source>
</evidence>
<dbReference type="InterPro" id="IPR052164">
    <property type="entry name" value="Anthracycline_SecMetBiosynth"/>
</dbReference>
<dbReference type="AlphaFoldDB" id="A0A058ZFZ5"/>
<dbReference type="Pfam" id="PF00903">
    <property type="entry name" value="Glyoxalase"/>
    <property type="match status" value="1"/>
</dbReference>
<dbReference type="SUPFAM" id="SSF54593">
    <property type="entry name" value="Glyoxalase/Bleomycin resistance protein/Dihydroxybiphenyl dioxygenase"/>
    <property type="match status" value="1"/>
</dbReference>
<dbReference type="PANTHER" id="PTHR33993">
    <property type="entry name" value="GLYOXALASE-RELATED"/>
    <property type="match status" value="1"/>
</dbReference>
<dbReference type="OMA" id="FKHVMLM"/>
<dbReference type="InterPro" id="IPR029068">
    <property type="entry name" value="Glyas_Bleomycin-R_OHBP_Dase"/>
</dbReference>
<dbReference type="InterPro" id="IPR004360">
    <property type="entry name" value="Glyas_Fos-R_dOase_dom"/>
</dbReference>
<dbReference type="InterPro" id="IPR037523">
    <property type="entry name" value="VOC_core"/>
</dbReference>
<protein>
    <recommendedName>
        <fullName evidence="1">VOC domain-containing protein</fullName>
    </recommendedName>
</protein>
<dbReference type="eggNOG" id="ENOG502RZ76">
    <property type="taxonomic scope" value="Eukaryota"/>
</dbReference>
<evidence type="ECO:0000259" key="1">
    <source>
        <dbReference type="PROSITE" id="PS51819"/>
    </source>
</evidence>
<dbReference type="PANTHER" id="PTHR33993:SF14">
    <property type="entry name" value="GB|AAF24581.1"/>
    <property type="match status" value="1"/>
</dbReference>
<sequence length="141" mass="14948">MAFQAARSTLRHVMLLSRDVPTSVHFYQSVLGLRVVAETREAGGWAELDAGSSTGGPGISIVISAAENEAAATAGYSTFLNFTVPDMDHAVQQAMMLGGRMDGPIKYPITGRVAAIRSPDGHMIGLFEPASSAITQQLDRQ</sequence>
<evidence type="ECO:0000313" key="3">
    <source>
        <dbReference type="Proteomes" id="UP000030693"/>
    </source>
</evidence>
<dbReference type="Proteomes" id="UP000030693">
    <property type="component" value="Unassembled WGS sequence"/>
</dbReference>
<dbReference type="OrthoDB" id="10267381at2759"/>
<dbReference type="Gene3D" id="3.10.180.10">
    <property type="entry name" value="2,3-Dihydroxybiphenyl 1,2-Dioxygenase, domain 1"/>
    <property type="match status" value="1"/>
</dbReference>
<dbReference type="RefSeq" id="XP_009493016.1">
    <property type="nucleotide sequence ID" value="XM_009494741.1"/>
</dbReference>
<keyword evidence="3" id="KW-1185">Reference proteome</keyword>